<comment type="caution">
    <text evidence="1">The sequence shown here is derived from an EMBL/GenBank/DDBJ whole genome shotgun (WGS) entry which is preliminary data.</text>
</comment>
<name>X1C9W5_9ZZZZ</name>
<sequence>MIKRFADNSGSLWELIKPELKIGTRRRKPKGILFREDYYKDEFGNLDDEFLKKVEQRFAIYYPKLAYEPWRENVSPDEGAAFIDWVAALMCRTQMLVVMTRDLTNDNPFLKLINQLTPKAMDNLFRTLWFCEHQDFLTRPNFQWKCLDITAEKNVVITDNPVCLSGNLGQGKVV</sequence>
<accession>X1C9W5</accession>
<reference evidence="1" key="1">
    <citation type="journal article" date="2014" name="Front. Microbiol.">
        <title>High frequency of phylogenetically diverse reductive dehalogenase-homologous genes in deep subseafloor sedimentary metagenomes.</title>
        <authorList>
            <person name="Kawai M."/>
            <person name="Futagami T."/>
            <person name="Toyoda A."/>
            <person name="Takaki Y."/>
            <person name="Nishi S."/>
            <person name="Hori S."/>
            <person name="Arai W."/>
            <person name="Tsubouchi T."/>
            <person name="Morono Y."/>
            <person name="Uchiyama I."/>
            <person name="Ito T."/>
            <person name="Fujiyama A."/>
            <person name="Inagaki F."/>
            <person name="Takami H."/>
        </authorList>
    </citation>
    <scope>NUCLEOTIDE SEQUENCE</scope>
    <source>
        <strain evidence="1">Expedition CK06-06</strain>
    </source>
</reference>
<dbReference type="AlphaFoldDB" id="X1C9W5"/>
<gene>
    <name evidence="1" type="ORF">S01H4_42161</name>
</gene>
<proteinExistence type="predicted"/>
<dbReference type="EMBL" id="BART01023128">
    <property type="protein sequence ID" value="GAH04232.1"/>
    <property type="molecule type" value="Genomic_DNA"/>
</dbReference>
<evidence type="ECO:0000313" key="1">
    <source>
        <dbReference type="EMBL" id="GAH04232.1"/>
    </source>
</evidence>
<organism evidence="1">
    <name type="scientific">marine sediment metagenome</name>
    <dbReference type="NCBI Taxonomy" id="412755"/>
    <lineage>
        <taxon>unclassified sequences</taxon>
        <taxon>metagenomes</taxon>
        <taxon>ecological metagenomes</taxon>
    </lineage>
</organism>
<feature type="non-terminal residue" evidence="1">
    <location>
        <position position="174"/>
    </location>
</feature>
<protein>
    <submittedName>
        <fullName evidence="1">Uncharacterized protein</fullName>
    </submittedName>
</protein>